<evidence type="ECO:0000313" key="2">
    <source>
        <dbReference type="EMBL" id="WGO86471.1"/>
    </source>
</evidence>
<gene>
    <name evidence="2" type="ORF">QEJ78_03140</name>
</gene>
<organism evidence="2 3">
    <name type="scientific">Lactobacillus kefiranofaciens</name>
    <dbReference type="NCBI Taxonomy" id="267818"/>
    <lineage>
        <taxon>Bacteria</taxon>
        <taxon>Bacillati</taxon>
        <taxon>Bacillota</taxon>
        <taxon>Bacilli</taxon>
        <taxon>Lactobacillales</taxon>
        <taxon>Lactobacillaceae</taxon>
        <taxon>Lactobacillus</taxon>
    </lineage>
</organism>
<dbReference type="Proteomes" id="UP001242513">
    <property type="component" value="Chromosome"/>
</dbReference>
<dbReference type="EMBL" id="CP123735">
    <property type="protein sequence ID" value="WGO86471.1"/>
    <property type="molecule type" value="Genomic_DNA"/>
</dbReference>
<accession>A0AAX3UFL8</accession>
<feature type="transmembrane region" description="Helical" evidence="1">
    <location>
        <begin position="212"/>
        <end position="239"/>
    </location>
</feature>
<keyword evidence="1" id="KW-0472">Membrane</keyword>
<dbReference type="AlphaFoldDB" id="A0AAX3UFL8"/>
<protein>
    <submittedName>
        <fullName evidence="2">ABC transporter permease</fullName>
    </submittedName>
</protein>
<proteinExistence type="predicted"/>
<reference evidence="2" key="2">
    <citation type="submission" date="2023-04" db="EMBL/GenBank/DDBJ databases">
        <authorList>
            <person name="Wang Y."/>
        </authorList>
    </citation>
    <scope>NUCLEOTIDE SEQUENCE</scope>
    <source>
        <strain evidence="2">ZW18</strain>
    </source>
</reference>
<feature type="transmembrane region" description="Helical" evidence="1">
    <location>
        <begin position="260"/>
        <end position="279"/>
    </location>
</feature>
<dbReference type="RefSeq" id="WP_013853993.1">
    <property type="nucleotide sequence ID" value="NZ_CP123735.1"/>
</dbReference>
<feature type="transmembrane region" description="Helical" evidence="1">
    <location>
        <begin position="291"/>
        <end position="311"/>
    </location>
</feature>
<reference evidence="2" key="1">
    <citation type="journal article" date="2022" name="Food Funct.">
        <title>Lactobacillus kefiranofaciens ZW18 from Kefir enhances the anti-tumor effect of anti-programmed cell death 1 (PD-1) immunotherapy by modulating the gut microbiota.</title>
        <authorList>
            <person name="Zhao J."/>
            <person name="Wang Y."/>
            <person name="Wang J."/>
            <person name="Lv M."/>
            <person name="Zhou C."/>
            <person name="Jia L."/>
            <person name="Geng W."/>
        </authorList>
    </citation>
    <scope>NUCLEOTIDE SEQUENCE</scope>
    <source>
        <strain evidence="2">ZW18</strain>
    </source>
</reference>
<evidence type="ECO:0000256" key="1">
    <source>
        <dbReference type="SAM" id="Phobius"/>
    </source>
</evidence>
<keyword evidence="1" id="KW-1133">Transmembrane helix</keyword>
<name>A0AAX3UFL8_9LACO</name>
<sequence>MNYKKILLLLLPLIAFLGMGTMLSNIESGYADELLEAHGLTNNTRFFRTDSSQSISSFLQYLNKKYRHHQIQLHFDNNYEKDQVLVWANHSVRSLPTETGRYFSPDDFEGHISFAVLGPATKVDLLNVQNNKYIVLGQNYYSVIGEFKNYPQVKMNKYYLSTGIDQPTAKGQLKDYRIVVDGTPNVINKIARHYRAKVHIPSFVQKHHKARWLVLPDILLCLACLLFGVVGNVLLAIVIKRQATLTRLHGDLLRNWVINRSVRLIMIEGLLALLTYLFFRWHAFYSTYGSLIAVLILGWIICVIMFGITLWHSFRKDKKVVEITD</sequence>
<evidence type="ECO:0000313" key="3">
    <source>
        <dbReference type="Proteomes" id="UP001242513"/>
    </source>
</evidence>
<keyword evidence="1" id="KW-0812">Transmembrane</keyword>